<dbReference type="AlphaFoldDB" id="A0A672S7V6"/>
<dbReference type="GO" id="GO:0005783">
    <property type="term" value="C:endoplasmic reticulum"/>
    <property type="evidence" value="ECO:0007669"/>
    <property type="project" value="TreeGrafter"/>
</dbReference>
<sequence length="415" mass="46427">HVGQKWQIAGVDKGILAMSVNECRRITKVSFFCAVSGDKVPSDTTLVFDLVLLNILNRADQVQTKVISTPKECKRSVMRIDFVRFHFYGTLLDSTVFDSMLVLLSILVAMELQKIITIYKQVSRTLLPPNSHSCWSNIDFHNVKDPVHVEITHRPEVCNETSGVNDFIDFPNLDYETPQDVVLGGCKIIDGLDEALRNMCVGERRTVIVPPHLGHGEKGGMCYFMSLAQVHQILIHSVWVCNSISSRIACSLNVIFFGVFKQQQNKEHCNIGLMNSCQFLINLHPVLCSLVFLAGIVQGSAVIRFKLQLVSLQNGVPEGYLFIWLEESPVQLFEALDSNQDQQVPLEEVSFYIKGGKIVNVKRLYKNKDGQRQESLSVLLTFDGKMSEKVQMGYISVTSGAGPRAVGTERGRCSN</sequence>
<name>A0A672S7V6_SINGR</name>
<dbReference type="EC" id="5.2.1.8" evidence="2"/>
<dbReference type="InParanoid" id="A0A672S7V6"/>
<dbReference type="Pfam" id="PF00254">
    <property type="entry name" value="FKBP_C"/>
    <property type="match status" value="1"/>
</dbReference>
<dbReference type="GO" id="GO:0003755">
    <property type="term" value="F:peptidyl-prolyl cis-trans isomerase activity"/>
    <property type="evidence" value="ECO:0007669"/>
    <property type="project" value="UniProtKB-KW"/>
</dbReference>
<accession>A0A672S7V6</accession>
<dbReference type="PANTHER" id="PTHR46046:SF3">
    <property type="entry name" value="PEPTIDYL-PROLYL CIS-TRANS ISOMERASE FKBP10"/>
    <property type="match status" value="1"/>
</dbReference>
<dbReference type="Proteomes" id="UP000472262">
    <property type="component" value="Unassembled WGS sequence"/>
</dbReference>
<dbReference type="SUPFAM" id="SSF54534">
    <property type="entry name" value="FKBP-like"/>
    <property type="match status" value="1"/>
</dbReference>
<organism evidence="4 5">
    <name type="scientific">Sinocyclocheilus grahami</name>
    <name type="common">Dianchi golden-line fish</name>
    <name type="synonym">Barbus grahami</name>
    <dbReference type="NCBI Taxonomy" id="75366"/>
    <lineage>
        <taxon>Eukaryota</taxon>
        <taxon>Metazoa</taxon>
        <taxon>Chordata</taxon>
        <taxon>Craniata</taxon>
        <taxon>Vertebrata</taxon>
        <taxon>Euteleostomi</taxon>
        <taxon>Actinopterygii</taxon>
        <taxon>Neopterygii</taxon>
        <taxon>Teleostei</taxon>
        <taxon>Ostariophysi</taxon>
        <taxon>Cypriniformes</taxon>
        <taxon>Cyprinidae</taxon>
        <taxon>Cyprininae</taxon>
        <taxon>Sinocyclocheilus</taxon>
    </lineage>
</organism>
<evidence type="ECO:0000313" key="5">
    <source>
        <dbReference type="Proteomes" id="UP000472262"/>
    </source>
</evidence>
<keyword evidence="2" id="KW-0413">Isomerase</keyword>
<reference evidence="4" key="2">
    <citation type="submission" date="2025-09" db="UniProtKB">
        <authorList>
            <consortium name="Ensembl"/>
        </authorList>
    </citation>
    <scope>IDENTIFICATION</scope>
</reference>
<dbReference type="PANTHER" id="PTHR46046">
    <property type="entry name" value="PEPTIDYLPROLYL ISOMERASE"/>
    <property type="match status" value="1"/>
</dbReference>
<evidence type="ECO:0000256" key="1">
    <source>
        <dbReference type="ARBA" id="ARBA00022737"/>
    </source>
</evidence>
<comment type="catalytic activity">
    <reaction evidence="2">
        <text>[protein]-peptidylproline (omega=180) = [protein]-peptidylproline (omega=0)</text>
        <dbReference type="Rhea" id="RHEA:16237"/>
        <dbReference type="Rhea" id="RHEA-COMP:10747"/>
        <dbReference type="Rhea" id="RHEA-COMP:10748"/>
        <dbReference type="ChEBI" id="CHEBI:83833"/>
        <dbReference type="ChEBI" id="CHEBI:83834"/>
        <dbReference type="EC" id="5.2.1.8"/>
    </reaction>
</comment>
<proteinExistence type="predicted"/>
<feature type="domain" description="PPIase FKBP-type" evidence="3">
    <location>
        <begin position="144"/>
        <end position="219"/>
    </location>
</feature>
<dbReference type="InterPro" id="IPR046357">
    <property type="entry name" value="PPIase_dom_sf"/>
</dbReference>
<dbReference type="InterPro" id="IPR001179">
    <property type="entry name" value="PPIase_FKBP_dom"/>
</dbReference>
<keyword evidence="1" id="KW-0677">Repeat</keyword>
<reference evidence="4" key="1">
    <citation type="submission" date="2025-08" db="UniProtKB">
        <authorList>
            <consortium name="Ensembl"/>
        </authorList>
    </citation>
    <scope>IDENTIFICATION</scope>
</reference>
<evidence type="ECO:0000259" key="3">
    <source>
        <dbReference type="PROSITE" id="PS50059"/>
    </source>
</evidence>
<keyword evidence="5" id="KW-1185">Reference proteome</keyword>
<evidence type="ECO:0000313" key="4">
    <source>
        <dbReference type="Ensembl" id="ENSSGRP00000097741.1"/>
    </source>
</evidence>
<dbReference type="PROSITE" id="PS50059">
    <property type="entry name" value="FKBP_PPIASE"/>
    <property type="match status" value="1"/>
</dbReference>
<keyword evidence="2" id="KW-0697">Rotamase</keyword>
<evidence type="ECO:0000256" key="2">
    <source>
        <dbReference type="PROSITE-ProRule" id="PRU00277"/>
    </source>
</evidence>
<dbReference type="Gene3D" id="3.10.50.40">
    <property type="match status" value="1"/>
</dbReference>
<dbReference type="InterPro" id="IPR051989">
    <property type="entry name" value="FKBP-like_isomerase"/>
</dbReference>
<dbReference type="Ensembl" id="ENSSGRT00000103984.1">
    <property type="protein sequence ID" value="ENSSGRP00000097741.1"/>
    <property type="gene ID" value="ENSSGRG00000048780.1"/>
</dbReference>
<protein>
    <recommendedName>
        <fullName evidence="2">peptidylprolyl isomerase</fullName>
        <ecNumber evidence="2">5.2.1.8</ecNumber>
    </recommendedName>
</protein>